<keyword evidence="2" id="KW-0238">DNA-binding</keyword>
<keyword evidence="7" id="KW-1185">Reference proteome</keyword>
<dbReference type="InterPro" id="IPR009057">
    <property type="entry name" value="Homeodomain-like_sf"/>
</dbReference>
<dbReference type="PANTHER" id="PTHR43280:SF29">
    <property type="entry name" value="ARAC-FAMILY TRANSCRIPTIONAL REGULATOR"/>
    <property type="match status" value="1"/>
</dbReference>
<dbReference type="SMART" id="SM00342">
    <property type="entry name" value="HTH_ARAC"/>
    <property type="match status" value="1"/>
</dbReference>
<evidence type="ECO:0000313" key="7">
    <source>
        <dbReference type="Proteomes" id="UP000283523"/>
    </source>
</evidence>
<feature type="transmembrane region" description="Helical" evidence="4">
    <location>
        <begin position="144"/>
        <end position="162"/>
    </location>
</feature>
<name>A0A418MES8_9BACT</name>
<keyword evidence="1" id="KW-0805">Transcription regulation</keyword>
<dbReference type="InterPro" id="IPR018062">
    <property type="entry name" value="HTH_AraC-typ_CS"/>
</dbReference>
<feature type="transmembrane region" description="Helical" evidence="4">
    <location>
        <begin position="213"/>
        <end position="230"/>
    </location>
</feature>
<protein>
    <submittedName>
        <fullName evidence="6">AraC family transcriptional regulator</fullName>
    </submittedName>
</protein>
<evidence type="ECO:0000256" key="1">
    <source>
        <dbReference type="ARBA" id="ARBA00023015"/>
    </source>
</evidence>
<dbReference type="PRINTS" id="PR00032">
    <property type="entry name" value="HTHARAC"/>
</dbReference>
<dbReference type="AlphaFoldDB" id="A0A418MES8"/>
<dbReference type="Pfam" id="PF12833">
    <property type="entry name" value="HTH_18"/>
    <property type="match status" value="1"/>
</dbReference>
<dbReference type="InterPro" id="IPR018060">
    <property type="entry name" value="HTH_AraC"/>
</dbReference>
<evidence type="ECO:0000313" key="6">
    <source>
        <dbReference type="EMBL" id="RIV25312.1"/>
    </source>
</evidence>
<dbReference type="SUPFAM" id="SSF46689">
    <property type="entry name" value="Homeodomain-like"/>
    <property type="match status" value="1"/>
</dbReference>
<reference evidence="6 7" key="1">
    <citation type="submission" date="2018-08" db="EMBL/GenBank/DDBJ databases">
        <title>Fibrisoma montanum sp. nov., isolated from Danxia mountain soil.</title>
        <authorList>
            <person name="Huang Y."/>
        </authorList>
    </citation>
    <scope>NUCLEOTIDE SEQUENCE [LARGE SCALE GENOMIC DNA]</scope>
    <source>
        <strain evidence="6 7">HYT19</strain>
    </source>
</reference>
<dbReference type="Proteomes" id="UP000283523">
    <property type="component" value="Unassembled WGS sequence"/>
</dbReference>
<dbReference type="OrthoDB" id="5492415at2"/>
<feature type="transmembrane region" description="Helical" evidence="4">
    <location>
        <begin position="182"/>
        <end position="207"/>
    </location>
</feature>
<proteinExistence type="predicted"/>
<evidence type="ECO:0000256" key="2">
    <source>
        <dbReference type="ARBA" id="ARBA00023125"/>
    </source>
</evidence>
<organism evidence="6 7">
    <name type="scientific">Fibrisoma montanum</name>
    <dbReference type="NCBI Taxonomy" id="2305895"/>
    <lineage>
        <taxon>Bacteria</taxon>
        <taxon>Pseudomonadati</taxon>
        <taxon>Bacteroidota</taxon>
        <taxon>Cytophagia</taxon>
        <taxon>Cytophagales</taxon>
        <taxon>Spirosomataceae</taxon>
        <taxon>Fibrisoma</taxon>
    </lineage>
</organism>
<evidence type="ECO:0000256" key="4">
    <source>
        <dbReference type="SAM" id="Phobius"/>
    </source>
</evidence>
<keyword evidence="4" id="KW-1133">Transmembrane helix</keyword>
<feature type="transmembrane region" description="Helical" evidence="4">
    <location>
        <begin position="6"/>
        <end position="27"/>
    </location>
</feature>
<evidence type="ECO:0000256" key="3">
    <source>
        <dbReference type="ARBA" id="ARBA00023163"/>
    </source>
</evidence>
<dbReference type="EMBL" id="QXED01000002">
    <property type="protein sequence ID" value="RIV25312.1"/>
    <property type="molecule type" value="Genomic_DNA"/>
</dbReference>
<gene>
    <name evidence="6" type="ORF">DYU11_08370</name>
</gene>
<feature type="transmembrane region" description="Helical" evidence="4">
    <location>
        <begin position="103"/>
        <end position="124"/>
    </location>
</feature>
<dbReference type="PANTHER" id="PTHR43280">
    <property type="entry name" value="ARAC-FAMILY TRANSCRIPTIONAL REGULATOR"/>
    <property type="match status" value="1"/>
</dbReference>
<sequence>MLPLIQAITYLYLAGALQGFCLAVLIGLKKNSNRVANRLLALLVFLFSYNTLYYFLSYHQLLQHYPHLYKTSSGVFLLFGPLVYLYVWYALQSQTSFQWKHLVHFLPWLGLMAVVLPILVQSAAVKQQMILTESQQHGLLPANPYFLISDVLMTGLLMYYGYRMRQFARHTTRDQAAVLNRILIFFTVFAVSTIIYRVGVTLGMGYYNLFGHTTRVLFTLAVYALAYTAFQYPDGLSPKTKPQKYRKSPLSESASQSLADKINQYVTDQKPYLLPDFGLDQLAATLELPAQYVSQVINEQFGQSFPDFINARRIDEAKRLLKGDEKITAIALDCGFNNRVTFNTAFKKFTGQTPSEYRLQRAELAKNV</sequence>
<accession>A0A418MES8</accession>
<dbReference type="PROSITE" id="PS01124">
    <property type="entry name" value="HTH_ARAC_FAMILY_2"/>
    <property type="match status" value="1"/>
</dbReference>
<dbReference type="GO" id="GO:0043565">
    <property type="term" value="F:sequence-specific DNA binding"/>
    <property type="evidence" value="ECO:0007669"/>
    <property type="project" value="InterPro"/>
</dbReference>
<feature type="transmembrane region" description="Helical" evidence="4">
    <location>
        <begin position="39"/>
        <end position="56"/>
    </location>
</feature>
<evidence type="ECO:0000259" key="5">
    <source>
        <dbReference type="PROSITE" id="PS01124"/>
    </source>
</evidence>
<keyword evidence="4" id="KW-0812">Transmembrane</keyword>
<dbReference type="Gene3D" id="1.10.10.60">
    <property type="entry name" value="Homeodomain-like"/>
    <property type="match status" value="2"/>
</dbReference>
<dbReference type="PROSITE" id="PS00041">
    <property type="entry name" value="HTH_ARAC_FAMILY_1"/>
    <property type="match status" value="1"/>
</dbReference>
<dbReference type="GO" id="GO:0003700">
    <property type="term" value="F:DNA-binding transcription factor activity"/>
    <property type="evidence" value="ECO:0007669"/>
    <property type="project" value="InterPro"/>
</dbReference>
<feature type="transmembrane region" description="Helical" evidence="4">
    <location>
        <begin position="68"/>
        <end position="91"/>
    </location>
</feature>
<comment type="caution">
    <text evidence="6">The sequence shown here is derived from an EMBL/GenBank/DDBJ whole genome shotgun (WGS) entry which is preliminary data.</text>
</comment>
<keyword evidence="3" id="KW-0804">Transcription</keyword>
<dbReference type="InterPro" id="IPR020449">
    <property type="entry name" value="Tscrpt_reg_AraC-type_HTH"/>
</dbReference>
<feature type="domain" description="HTH araC/xylS-type" evidence="5">
    <location>
        <begin position="260"/>
        <end position="360"/>
    </location>
</feature>
<keyword evidence="4" id="KW-0472">Membrane</keyword>
<dbReference type="RefSeq" id="WP_119667196.1">
    <property type="nucleotide sequence ID" value="NZ_QXED01000002.1"/>
</dbReference>